<dbReference type="PROSITE" id="PS51900">
    <property type="entry name" value="CB"/>
    <property type="match status" value="1"/>
</dbReference>
<feature type="domain" description="Core-binding (CB)" evidence="6">
    <location>
        <begin position="108"/>
        <end position="195"/>
    </location>
</feature>
<dbReference type="Gene3D" id="1.10.443.10">
    <property type="entry name" value="Intergrase catalytic core"/>
    <property type="match status" value="1"/>
</dbReference>
<comment type="similarity">
    <text evidence="1">Belongs to the 'phage' integrase family.</text>
</comment>
<dbReference type="GO" id="GO:0003677">
    <property type="term" value="F:DNA binding"/>
    <property type="evidence" value="ECO:0007669"/>
    <property type="project" value="UniProtKB-UniRule"/>
</dbReference>
<dbReference type="Gene3D" id="1.10.150.130">
    <property type="match status" value="1"/>
</dbReference>
<proteinExistence type="inferred from homology"/>
<dbReference type="InterPro" id="IPR050090">
    <property type="entry name" value="Tyrosine_recombinase_XerCD"/>
</dbReference>
<keyword evidence="4" id="KW-0233">DNA recombination</keyword>
<accession>A0AAU8FLZ8</accession>
<dbReference type="SUPFAM" id="SSF56349">
    <property type="entry name" value="DNA breaking-rejoining enzymes"/>
    <property type="match status" value="1"/>
</dbReference>
<evidence type="ECO:0000256" key="4">
    <source>
        <dbReference type="ARBA" id="ARBA00023172"/>
    </source>
</evidence>
<dbReference type="GO" id="GO:0006310">
    <property type="term" value="P:DNA recombination"/>
    <property type="evidence" value="ECO:0007669"/>
    <property type="project" value="UniProtKB-KW"/>
</dbReference>
<reference evidence="7" key="1">
    <citation type="submission" date="2024-06" db="EMBL/GenBank/DDBJ databases">
        <title>Sequencing and assembly of the genome of Dyadobacter sp. strain 676, a symbiont of Cyamopsis tetragonoloba.</title>
        <authorList>
            <person name="Guro P."/>
            <person name="Sazanova A."/>
            <person name="Kuznetsova I."/>
            <person name="Belimov A."/>
            <person name="Safronova V."/>
        </authorList>
    </citation>
    <scope>NUCLEOTIDE SEQUENCE</scope>
    <source>
        <strain evidence="7">676</strain>
    </source>
</reference>
<protein>
    <recommendedName>
        <fullName evidence="6">Core-binding (CB) domain-containing protein</fullName>
    </recommendedName>
</protein>
<dbReference type="InterPro" id="IPR010998">
    <property type="entry name" value="Integrase_recombinase_N"/>
</dbReference>
<dbReference type="PANTHER" id="PTHR30349">
    <property type="entry name" value="PHAGE INTEGRASE-RELATED"/>
    <property type="match status" value="1"/>
</dbReference>
<dbReference type="Pfam" id="PF00589">
    <property type="entry name" value="Phage_integrase"/>
    <property type="match status" value="1"/>
</dbReference>
<dbReference type="InterPro" id="IPR002104">
    <property type="entry name" value="Integrase_catalytic"/>
</dbReference>
<dbReference type="RefSeq" id="WP_353720287.1">
    <property type="nucleotide sequence ID" value="NZ_CP159289.1"/>
</dbReference>
<dbReference type="AlphaFoldDB" id="A0AAU8FLZ8"/>
<dbReference type="PANTHER" id="PTHR30349:SF41">
    <property type="entry name" value="INTEGRASE_RECOMBINASE PROTEIN MJ0367-RELATED"/>
    <property type="match status" value="1"/>
</dbReference>
<organism evidence="7">
    <name type="scientific">Dyadobacter sp. 676</name>
    <dbReference type="NCBI Taxonomy" id="3088362"/>
    <lineage>
        <taxon>Bacteria</taxon>
        <taxon>Pseudomonadati</taxon>
        <taxon>Bacteroidota</taxon>
        <taxon>Cytophagia</taxon>
        <taxon>Cytophagales</taxon>
        <taxon>Spirosomataceae</taxon>
        <taxon>Dyadobacter</taxon>
    </lineage>
</organism>
<evidence type="ECO:0000256" key="5">
    <source>
        <dbReference type="PROSITE-ProRule" id="PRU01248"/>
    </source>
</evidence>
<dbReference type="GO" id="GO:0015074">
    <property type="term" value="P:DNA integration"/>
    <property type="evidence" value="ECO:0007669"/>
    <property type="project" value="UniProtKB-KW"/>
</dbReference>
<keyword evidence="2" id="KW-0229">DNA integration</keyword>
<evidence type="ECO:0000256" key="3">
    <source>
        <dbReference type="ARBA" id="ARBA00023125"/>
    </source>
</evidence>
<name>A0AAU8FLZ8_9BACT</name>
<evidence type="ECO:0000313" key="7">
    <source>
        <dbReference type="EMBL" id="XCH24980.1"/>
    </source>
</evidence>
<dbReference type="InterPro" id="IPR011010">
    <property type="entry name" value="DNA_brk_join_enz"/>
</dbReference>
<evidence type="ECO:0000256" key="2">
    <source>
        <dbReference type="ARBA" id="ARBA00022908"/>
    </source>
</evidence>
<dbReference type="InterPro" id="IPR044068">
    <property type="entry name" value="CB"/>
</dbReference>
<gene>
    <name evidence="7" type="ORF">ABV298_00695</name>
</gene>
<sequence length="403" mass="47317">MSENLKSALGTVSGQFLATKYELELSSEKVFPFEPAELKTPKKSTWYVQYYVYSEKDQTLKRRKKLVQGSTQKERKETARIIIEEVNTVLKAGGHIDPVKKLREIGQMPLVVALDQFMADKKRTLKPQSVKTYEKWTNYFLDFLEAYKLMNLNIQDFNNEHAADLRTHALETLNMGNKSYNTYKGFVSGFFIYSRPIYKLTSNPISETLFNLKTKTSKHIAYNSHQVAEYKAKCEELELPELWFFVRMIYYTFCRPWEEVRKMQVGDIKDDHIIIYADTSKTNHRSVMIPPGLEAIFKEWNVREYPPHFYLFSHGYKPGKTLVSHNFFYDKHRKVLEKMELEKQGYDIYGWKHTGVIALYKATKDLMLVKEQCGHSDISQTVQYLRDLGVFHYTTGINLFPEI</sequence>
<evidence type="ECO:0000259" key="6">
    <source>
        <dbReference type="PROSITE" id="PS51900"/>
    </source>
</evidence>
<dbReference type="InterPro" id="IPR013762">
    <property type="entry name" value="Integrase-like_cat_sf"/>
</dbReference>
<keyword evidence="3 5" id="KW-0238">DNA-binding</keyword>
<evidence type="ECO:0000256" key="1">
    <source>
        <dbReference type="ARBA" id="ARBA00008857"/>
    </source>
</evidence>
<dbReference type="EMBL" id="CP159289">
    <property type="protein sequence ID" value="XCH24980.1"/>
    <property type="molecule type" value="Genomic_DNA"/>
</dbReference>